<dbReference type="PIRSF" id="PIRSF000443">
    <property type="entry name" value="Homoser_Ac_trans"/>
    <property type="match status" value="1"/>
</dbReference>
<evidence type="ECO:0000256" key="1">
    <source>
        <dbReference type="ARBA" id="ARBA00022679"/>
    </source>
</evidence>
<dbReference type="InterPro" id="IPR029058">
    <property type="entry name" value="AB_hydrolase_fold"/>
</dbReference>
<feature type="active site" description="Nucleophile" evidence="2">
    <location>
        <position position="125"/>
    </location>
</feature>
<name>A0A4R6XT59_9GAMM</name>
<dbReference type="AlphaFoldDB" id="A0A4R6XT59"/>
<sequence length="334" mass="37752">MIEVINKTISIKSFTLSCGEASGDLAVECCLWGDANKPLLVIMGGISANRWALDCGHQVGWWNQVIQSNKHLNYKDYQYLTFEYFCFADRVTNPPVITTTDQAYLLQRIKEACSLPQFHAVIGSSYGGMVSLAFAANYPHSLDRLICIAAADKNSVKSQALRQIQRQIMALGEQFAHDSNEHKSFISLARALAMVGYRGEEEWEQRFQNRSPGLTLTAVTSYLTYQGDRFAEKFSSSRYCQLSQSIDFHQVDVSTIEADTLLIGVTSDQMVPVDYIQKMSKKFTSACQTHFIDSIHGHDGFLLEAEQIDAIFQTFFREYKHDNIQRNSRSASRN</sequence>
<dbReference type="GO" id="GO:0009086">
    <property type="term" value="P:methionine biosynthetic process"/>
    <property type="evidence" value="ECO:0007669"/>
    <property type="project" value="TreeGrafter"/>
</dbReference>
<dbReference type="GO" id="GO:0004414">
    <property type="term" value="F:homoserine O-acetyltransferase activity"/>
    <property type="evidence" value="ECO:0007669"/>
    <property type="project" value="TreeGrafter"/>
</dbReference>
<dbReference type="OrthoDB" id="9800754at2"/>
<evidence type="ECO:0000256" key="2">
    <source>
        <dbReference type="PIRSR" id="PIRSR000443-1"/>
    </source>
</evidence>
<protein>
    <submittedName>
        <fullName evidence="4">Homoserine O-acetyltransferase</fullName>
    </submittedName>
</protein>
<evidence type="ECO:0000313" key="4">
    <source>
        <dbReference type="EMBL" id="TDR19548.1"/>
    </source>
</evidence>
<dbReference type="PANTHER" id="PTHR32268">
    <property type="entry name" value="HOMOSERINE O-ACETYLTRANSFERASE"/>
    <property type="match status" value="1"/>
</dbReference>
<dbReference type="Gene3D" id="3.40.50.1820">
    <property type="entry name" value="alpha/beta hydrolase"/>
    <property type="match status" value="1"/>
</dbReference>
<dbReference type="RefSeq" id="WP_099019816.1">
    <property type="nucleotide sequence ID" value="NZ_NIHB01000004.1"/>
</dbReference>
<dbReference type="Pfam" id="PF00561">
    <property type="entry name" value="Abhydrolase_1"/>
    <property type="match status" value="1"/>
</dbReference>
<accession>A0A4R6XT59</accession>
<keyword evidence="5" id="KW-1185">Reference proteome</keyword>
<feature type="domain" description="AB hydrolase-1" evidence="3">
    <location>
        <begin position="61"/>
        <end position="303"/>
    </location>
</feature>
<gene>
    <name evidence="4" type="ORF">C8D91_2104</name>
</gene>
<reference evidence="4 5" key="1">
    <citation type="submission" date="2019-03" db="EMBL/GenBank/DDBJ databases">
        <title>Genomic Encyclopedia of Type Strains, Phase IV (KMG-IV): sequencing the most valuable type-strain genomes for metagenomic binning, comparative biology and taxonomic classification.</title>
        <authorList>
            <person name="Goeker M."/>
        </authorList>
    </citation>
    <scope>NUCLEOTIDE SEQUENCE [LARGE SCALE GENOMIC DNA]</scope>
    <source>
        <strain evidence="4 5">DSM 25488</strain>
    </source>
</reference>
<dbReference type="InterPro" id="IPR008220">
    <property type="entry name" value="HAT_MetX-like"/>
</dbReference>
<feature type="active site" evidence="2">
    <location>
        <position position="298"/>
    </location>
</feature>
<dbReference type="EMBL" id="SNZB01000004">
    <property type="protein sequence ID" value="TDR19548.1"/>
    <property type="molecule type" value="Genomic_DNA"/>
</dbReference>
<dbReference type="PANTHER" id="PTHR32268:SF11">
    <property type="entry name" value="HOMOSERINE O-ACETYLTRANSFERASE"/>
    <property type="match status" value="1"/>
</dbReference>
<proteinExistence type="predicted"/>
<dbReference type="GO" id="GO:0009092">
    <property type="term" value="P:homoserine metabolic process"/>
    <property type="evidence" value="ECO:0007669"/>
    <property type="project" value="TreeGrafter"/>
</dbReference>
<evidence type="ECO:0000313" key="5">
    <source>
        <dbReference type="Proteomes" id="UP000295724"/>
    </source>
</evidence>
<feature type="active site" evidence="2">
    <location>
        <position position="268"/>
    </location>
</feature>
<dbReference type="InterPro" id="IPR000073">
    <property type="entry name" value="AB_hydrolase_1"/>
</dbReference>
<comment type="caution">
    <text evidence="4">The sequence shown here is derived from an EMBL/GenBank/DDBJ whole genome shotgun (WGS) entry which is preliminary data.</text>
</comment>
<evidence type="ECO:0000259" key="3">
    <source>
        <dbReference type="Pfam" id="PF00561"/>
    </source>
</evidence>
<dbReference type="Proteomes" id="UP000295724">
    <property type="component" value="Unassembled WGS sequence"/>
</dbReference>
<keyword evidence="1 4" id="KW-0808">Transferase</keyword>
<organism evidence="4 5">
    <name type="scientific">Marinicella litoralis</name>
    <dbReference type="NCBI Taxonomy" id="644220"/>
    <lineage>
        <taxon>Bacteria</taxon>
        <taxon>Pseudomonadati</taxon>
        <taxon>Pseudomonadota</taxon>
        <taxon>Gammaproteobacteria</taxon>
        <taxon>Lysobacterales</taxon>
        <taxon>Marinicellaceae</taxon>
        <taxon>Marinicella</taxon>
    </lineage>
</organism>
<dbReference type="SUPFAM" id="SSF53474">
    <property type="entry name" value="alpha/beta-Hydrolases"/>
    <property type="match status" value="1"/>
</dbReference>